<proteinExistence type="inferred from homology"/>
<dbReference type="PANTHER" id="PTHR10468:SF0">
    <property type="entry name" value="ALPHA-1,3-MANNOSYL-GLYCOPROTEIN 2-BETA-N-ACETYLGLUCOSAMINYLTRANSFERASE"/>
    <property type="match status" value="1"/>
</dbReference>
<dbReference type="PANTHER" id="PTHR10468">
    <property type="entry name" value="PROTEIN O-LINKED-MANNOSE BETA-1,2-N-ACETYLGLUCOSAMINYLTRANSFERASE 1/ALPHA-1,3-MANNOSYL-GLYCOPROTEIN 2-BETA-N-ACETYLGLUCOSAMINYLTRANSFERASE"/>
    <property type="match status" value="1"/>
</dbReference>
<evidence type="ECO:0000256" key="11">
    <source>
        <dbReference type="ARBA" id="ARBA00023136"/>
    </source>
</evidence>
<evidence type="ECO:0000256" key="4">
    <source>
        <dbReference type="ARBA" id="ARBA00022676"/>
    </source>
</evidence>
<evidence type="ECO:0000256" key="6">
    <source>
        <dbReference type="ARBA" id="ARBA00022692"/>
    </source>
</evidence>
<evidence type="ECO:0000256" key="10">
    <source>
        <dbReference type="ARBA" id="ARBA00023034"/>
    </source>
</evidence>
<keyword evidence="8 17" id="KW-0735">Signal-anchor</keyword>
<comment type="cofactor">
    <cofactor evidence="17">
        <name>Mn(2+)</name>
        <dbReference type="ChEBI" id="CHEBI:29035"/>
    </cofactor>
    <text evidence="17">The cofactor is mostly bound to the substrate.</text>
</comment>
<dbReference type="GO" id="GO:0000139">
    <property type="term" value="C:Golgi membrane"/>
    <property type="evidence" value="ECO:0007669"/>
    <property type="project" value="UniProtKB-SubCell"/>
</dbReference>
<dbReference type="EC" id="2.4.1.101" evidence="14 17"/>
<dbReference type="SUPFAM" id="SSF53448">
    <property type="entry name" value="Nucleotide-diphospho-sugar transferases"/>
    <property type="match status" value="1"/>
</dbReference>
<keyword evidence="12 17" id="KW-0464">Manganese</keyword>
<comment type="similarity">
    <text evidence="3 17">Belongs to the glycosyltransferase 13 family.</text>
</comment>
<evidence type="ECO:0000256" key="14">
    <source>
        <dbReference type="ARBA" id="ARBA00038949"/>
    </source>
</evidence>
<gene>
    <name evidence="19" type="ORF">DdX_13014</name>
</gene>
<keyword evidence="6" id="KW-0812">Transmembrane</keyword>
<evidence type="ECO:0000256" key="12">
    <source>
        <dbReference type="ARBA" id="ARBA00023211"/>
    </source>
</evidence>
<dbReference type="GO" id="GO:0030145">
    <property type="term" value="F:manganese ion binding"/>
    <property type="evidence" value="ECO:0007669"/>
    <property type="project" value="UniProtKB-UniRule"/>
</dbReference>
<sequence>MNFLRRGITLFAVVFCVFLLVSLRIAWVTHYETLSDDDNIRLLSKEIRELENIVQNQKKDLDFKSRRIYRALRASRIQLQEPQSNYASDKFTISVWNEPIPILIFVCNRAEALKYQLGKLLMYRTSEESFPIFISQDCDNREVKETVKQYGTKLHYIKHISSETARIKIPAEHRRYAMYYKISRHYKLGLTHIFDVLNHTSVIILEDDLDIASDFFEYFTATRKTLATDKSLYCVSAWNDNGKPNLINANATTLLYRSDFFPGLGWMMTRELWTEIGKKWPPGFWDDWIREPEQRLNRACIRPEVSRTAMTQYGKNGASKGLFFNKHLKLIALNQTPANFSRMDLRYLQKSVYDAQFQNNVYALPAISADDFMRKTVEIELINESRKTTKYRIEYSSMKEFTDIAFKLQIMTDTKAGVPRTAYMGIVSCYINGIRVFVAPKDLKTWAGYDRDWSPPFDPSEIKR</sequence>
<evidence type="ECO:0000256" key="17">
    <source>
        <dbReference type="RuleBase" id="RU368119"/>
    </source>
</evidence>
<accession>A0AAD4MVX4</accession>
<dbReference type="Pfam" id="PF03071">
    <property type="entry name" value="GNT-I"/>
    <property type="match status" value="1"/>
</dbReference>
<name>A0AAD4MVX4_9BILA</name>
<dbReference type="GO" id="GO:0003827">
    <property type="term" value="F:alpha-1,3-mannosylglycoprotein 2-beta-N-acetylglucosaminyltransferase activity"/>
    <property type="evidence" value="ECO:0007669"/>
    <property type="project" value="UniProtKB-UniRule"/>
</dbReference>
<evidence type="ECO:0000256" key="18">
    <source>
        <dbReference type="SAM" id="Coils"/>
    </source>
</evidence>
<dbReference type="AlphaFoldDB" id="A0AAD4MVX4"/>
<evidence type="ECO:0000256" key="7">
    <source>
        <dbReference type="ARBA" id="ARBA00022723"/>
    </source>
</evidence>
<dbReference type="Gene3D" id="3.10.180.20">
    <property type="entry name" value="N-Acetylglucosaminyltransferase I, Domain 2"/>
    <property type="match status" value="1"/>
</dbReference>
<dbReference type="InterPro" id="IPR029044">
    <property type="entry name" value="Nucleotide-diphossugar_trans"/>
</dbReference>
<dbReference type="FunFam" id="3.90.550.10:FF:000252">
    <property type="entry name" value="Protein O-linked-mannose beta-1,2-N-acetylglucosaminyltransferase 1"/>
    <property type="match status" value="1"/>
</dbReference>
<comment type="catalytic activity">
    <reaction evidence="16 17">
        <text>N(4)-(alpha-D-Man-(1-&gt;3)-[alpha-D-Man-(1-&gt;3)-[alpha-D-Man-(1-&gt;6)]-alpha-D-Man-(1-&gt;6)]-beta-D-Man-(1-&gt;4)-beta-D-GlcNAc-(1-&gt;4)-beta-D-GlcNAc)-L-asparaginyl-[protein] (N-glucan mannose isomer 5A1,2) + UDP-N-acetyl-alpha-D-glucosamine = N(4)-{beta-D-GlcNAc-(1-&gt;2)-alpha-D-Man-(1-&gt;3)-[alpha-D-Man-(1-&gt;3)-[alpha-D-Man-(1-&gt;6)]-alpha-D-Man-(1-&gt;6)]-beta-D-Man-(1-&gt;4)-beta-D-GlcNAc-(1-&gt;4)-beta-D-GlcNAc}-L-asparaginyl-[protein] + UDP + H(+)</text>
        <dbReference type="Rhea" id="RHEA:11456"/>
        <dbReference type="Rhea" id="RHEA-COMP:14367"/>
        <dbReference type="Rhea" id="RHEA-COMP:14368"/>
        <dbReference type="ChEBI" id="CHEBI:15378"/>
        <dbReference type="ChEBI" id="CHEBI:57705"/>
        <dbReference type="ChEBI" id="CHEBI:58223"/>
        <dbReference type="ChEBI" id="CHEBI:59087"/>
        <dbReference type="ChEBI" id="CHEBI:60625"/>
        <dbReference type="EC" id="2.4.1.101"/>
    </reaction>
</comment>
<keyword evidence="20" id="KW-1185">Reference proteome</keyword>
<evidence type="ECO:0000313" key="20">
    <source>
        <dbReference type="Proteomes" id="UP001201812"/>
    </source>
</evidence>
<dbReference type="InterPro" id="IPR052261">
    <property type="entry name" value="Glycosyltransferase_13"/>
</dbReference>
<evidence type="ECO:0000256" key="16">
    <source>
        <dbReference type="ARBA" id="ARBA00049421"/>
    </source>
</evidence>
<comment type="caution">
    <text evidence="19">The sequence shown here is derived from an EMBL/GenBank/DDBJ whole genome shotgun (WGS) entry which is preliminary data.</text>
</comment>
<evidence type="ECO:0000313" key="19">
    <source>
        <dbReference type="EMBL" id="KAI1706356.1"/>
    </source>
</evidence>
<evidence type="ECO:0000256" key="1">
    <source>
        <dbReference type="ARBA" id="ARBA00004323"/>
    </source>
</evidence>
<keyword evidence="5" id="KW-0808">Transferase</keyword>
<evidence type="ECO:0000256" key="15">
    <source>
        <dbReference type="ARBA" id="ARBA00041712"/>
    </source>
</evidence>
<evidence type="ECO:0000256" key="9">
    <source>
        <dbReference type="ARBA" id="ARBA00022989"/>
    </source>
</evidence>
<comment type="function">
    <text evidence="13 17">Initiates complex N-linked carbohydrate formation. Essential for the conversion of high-mannose to hybrid and complex N-glycans.</text>
</comment>
<evidence type="ECO:0000256" key="2">
    <source>
        <dbReference type="ARBA" id="ARBA00004922"/>
    </source>
</evidence>
<keyword evidence="11" id="KW-0472">Membrane</keyword>
<dbReference type="EMBL" id="JAKKPZ010000048">
    <property type="protein sequence ID" value="KAI1706356.1"/>
    <property type="molecule type" value="Genomic_DNA"/>
</dbReference>
<keyword evidence="18" id="KW-0175">Coiled coil</keyword>
<evidence type="ECO:0000256" key="13">
    <source>
        <dbReference type="ARBA" id="ARBA00037706"/>
    </source>
</evidence>
<feature type="coiled-coil region" evidence="18">
    <location>
        <begin position="40"/>
        <end position="67"/>
    </location>
</feature>
<comment type="pathway">
    <text evidence="2 17">Protein modification; protein glycosylation.</text>
</comment>
<dbReference type="InterPro" id="IPR004139">
    <property type="entry name" value="Glyco_trans_13"/>
</dbReference>
<protein>
    <recommendedName>
        <fullName evidence="14 17">Alpha-1,3-mannosyl-glycoprotein 2-beta-N-acetylglucosaminyltransferase</fullName>
        <shortName evidence="17">GNT-I</shortName>
        <shortName evidence="17">GlcNAc-T I</shortName>
        <ecNumber evidence="14 17">2.4.1.101</ecNumber>
    </recommendedName>
    <alternativeName>
        <fullName evidence="15 17">N-glycosyl-oligosaccharide-glycoprotein N-acetylglucosaminyltransferase I</fullName>
    </alternativeName>
</protein>
<evidence type="ECO:0000256" key="8">
    <source>
        <dbReference type="ARBA" id="ARBA00022968"/>
    </source>
</evidence>
<evidence type="ECO:0000256" key="3">
    <source>
        <dbReference type="ARBA" id="ARBA00006492"/>
    </source>
</evidence>
<reference evidence="19" key="1">
    <citation type="submission" date="2022-01" db="EMBL/GenBank/DDBJ databases">
        <title>Genome Sequence Resource for Two Populations of Ditylenchus destructor, the Migratory Endoparasitic Phytonematode.</title>
        <authorList>
            <person name="Zhang H."/>
            <person name="Lin R."/>
            <person name="Xie B."/>
        </authorList>
    </citation>
    <scope>NUCLEOTIDE SEQUENCE</scope>
    <source>
        <strain evidence="19">BazhouSP</strain>
    </source>
</reference>
<comment type="subcellular location">
    <subcellularLocation>
        <location evidence="1 17">Golgi apparatus membrane</location>
        <topology evidence="1 17">Single-pass type II membrane protein</topology>
    </subcellularLocation>
</comment>
<keyword evidence="4 17" id="KW-0328">Glycosyltransferase</keyword>
<dbReference type="GO" id="GO:0006487">
    <property type="term" value="P:protein N-linked glycosylation"/>
    <property type="evidence" value="ECO:0007669"/>
    <property type="project" value="TreeGrafter"/>
</dbReference>
<organism evidence="19 20">
    <name type="scientific">Ditylenchus destructor</name>
    <dbReference type="NCBI Taxonomy" id="166010"/>
    <lineage>
        <taxon>Eukaryota</taxon>
        <taxon>Metazoa</taxon>
        <taxon>Ecdysozoa</taxon>
        <taxon>Nematoda</taxon>
        <taxon>Chromadorea</taxon>
        <taxon>Rhabditida</taxon>
        <taxon>Tylenchina</taxon>
        <taxon>Tylenchomorpha</taxon>
        <taxon>Sphaerularioidea</taxon>
        <taxon>Anguinidae</taxon>
        <taxon>Anguininae</taxon>
        <taxon>Ditylenchus</taxon>
    </lineage>
</organism>
<dbReference type="Gene3D" id="3.90.550.10">
    <property type="entry name" value="Spore Coat Polysaccharide Biosynthesis Protein SpsA, Chain A"/>
    <property type="match status" value="1"/>
</dbReference>
<keyword evidence="7 17" id="KW-0479">Metal-binding</keyword>
<evidence type="ECO:0000256" key="5">
    <source>
        <dbReference type="ARBA" id="ARBA00022679"/>
    </source>
</evidence>
<keyword evidence="9" id="KW-1133">Transmembrane helix</keyword>
<keyword evidence="10 17" id="KW-0333">Golgi apparatus</keyword>
<dbReference type="Proteomes" id="UP001201812">
    <property type="component" value="Unassembled WGS sequence"/>
</dbReference>